<dbReference type="Proteomes" id="UP000324800">
    <property type="component" value="Unassembled WGS sequence"/>
</dbReference>
<evidence type="ECO:0000313" key="1">
    <source>
        <dbReference type="EMBL" id="KAA6389843.1"/>
    </source>
</evidence>
<organism evidence="1 2">
    <name type="scientific">Streblomastix strix</name>
    <dbReference type="NCBI Taxonomy" id="222440"/>
    <lineage>
        <taxon>Eukaryota</taxon>
        <taxon>Metamonada</taxon>
        <taxon>Preaxostyla</taxon>
        <taxon>Oxymonadida</taxon>
        <taxon>Streblomastigidae</taxon>
        <taxon>Streblomastix</taxon>
    </lineage>
</organism>
<comment type="caution">
    <text evidence="1">The sequence shown here is derived from an EMBL/GenBank/DDBJ whole genome shotgun (WGS) entry which is preliminary data.</text>
</comment>
<dbReference type="EMBL" id="SNRW01003435">
    <property type="protein sequence ID" value="KAA6389843.1"/>
    <property type="molecule type" value="Genomic_DNA"/>
</dbReference>
<sequence length="346" mass="40234">MRNSGQFFSNKRTTYLGVLKDDVLTIYSWKSDDYAMYINSSGQKGLVLGICLQLEEANMKHPFLDDVYMKEVKRITMDNKKYMHYNPVDRYGKNYDSGHLRHYIQCLQTNEKAEVCNRRPHRHYKPAEIESESKQMVDKLWHKCTFSKPKFRSRGYSQIMSIELLLFLFLKLMSKVILSFTSATSDCFYSFVYGAMTLARQNTIVPLETLFPRYQRQKISELNNYNGQQILTNFLMSLKNFYMSIQIDSAKLVDQKLTTATIQTPFLSRKSIAIDYFIGSETQDALVAFGVRVYNSLKSFGIRVISVTTDILRHQIASFDLQSDNCIYKLINKGIIPRLVSQLLIK</sequence>
<gene>
    <name evidence="1" type="ORF">EZS28_014629</name>
</gene>
<dbReference type="AlphaFoldDB" id="A0A5J4W5L1"/>
<name>A0A5J4W5L1_9EUKA</name>
<reference evidence="1 2" key="1">
    <citation type="submission" date="2019-03" db="EMBL/GenBank/DDBJ databases">
        <title>Single cell metagenomics reveals metabolic interactions within the superorganism composed of flagellate Streblomastix strix and complex community of Bacteroidetes bacteria on its surface.</title>
        <authorList>
            <person name="Treitli S.C."/>
            <person name="Kolisko M."/>
            <person name="Husnik F."/>
            <person name="Keeling P."/>
            <person name="Hampl V."/>
        </authorList>
    </citation>
    <scope>NUCLEOTIDE SEQUENCE [LARGE SCALE GENOMIC DNA]</scope>
    <source>
        <strain evidence="1">ST1C</strain>
    </source>
</reference>
<protein>
    <submittedName>
        <fullName evidence="1">Uncharacterized protein</fullName>
    </submittedName>
</protein>
<evidence type="ECO:0000313" key="2">
    <source>
        <dbReference type="Proteomes" id="UP000324800"/>
    </source>
</evidence>
<accession>A0A5J4W5L1</accession>
<proteinExistence type="predicted"/>